<dbReference type="Proteomes" id="UP000756346">
    <property type="component" value="Unassembled WGS sequence"/>
</dbReference>
<dbReference type="RefSeq" id="XP_046014510.1">
    <property type="nucleotide sequence ID" value="XM_046158635.1"/>
</dbReference>
<evidence type="ECO:0000313" key="3">
    <source>
        <dbReference type="Proteomes" id="UP000756346"/>
    </source>
</evidence>
<reference evidence="2" key="1">
    <citation type="journal article" date="2021" name="Nat. Commun.">
        <title>Genetic determinants of endophytism in the Arabidopsis root mycobiome.</title>
        <authorList>
            <person name="Mesny F."/>
            <person name="Miyauchi S."/>
            <person name="Thiergart T."/>
            <person name="Pickel B."/>
            <person name="Atanasova L."/>
            <person name="Karlsson M."/>
            <person name="Huettel B."/>
            <person name="Barry K.W."/>
            <person name="Haridas S."/>
            <person name="Chen C."/>
            <person name="Bauer D."/>
            <person name="Andreopoulos W."/>
            <person name="Pangilinan J."/>
            <person name="LaButti K."/>
            <person name="Riley R."/>
            <person name="Lipzen A."/>
            <person name="Clum A."/>
            <person name="Drula E."/>
            <person name="Henrissat B."/>
            <person name="Kohler A."/>
            <person name="Grigoriev I.V."/>
            <person name="Martin F.M."/>
            <person name="Hacquard S."/>
        </authorList>
    </citation>
    <scope>NUCLEOTIDE SEQUENCE</scope>
    <source>
        <strain evidence="2">MPI-CAGE-CH-0230</strain>
    </source>
</reference>
<dbReference type="EMBL" id="JAGTJQ010000004">
    <property type="protein sequence ID" value="KAH7033678.1"/>
    <property type="molecule type" value="Genomic_DNA"/>
</dbReference>
<evidence type="ECO:0000256" key="1">
    <source>
        <dbReference type="SAM" id="SignalP"/>
    </source>
</evidence>
<dbReference type="GeneID" id="70188181"/>
<organism evidence="2 3">
    <name type="scientific">Microdochium trichocladiopsis</name>
    <dbReference type="NCBI Taxonomy" id="1682393"/>
    <lineage>
        <taxon>Eukaryota</taxon>
        <taxon>Fungi</taxon>
        <taxon>Dikarya</taxon>
        <taxon>Ascomycota</taxon>
        <taxon>Pezizomycotina</taxon>
        <taxon>Sordariomycetes</taxon>
        <taxon>Xylariomycetidae</taxon>
        <taxon>Xylariales</taxon>
        <taxon>Microdochiaceae</taxon>
        <taxon>Microdochium</taxon>
    </lineage>
</organism>
<proteinExistence type="predicted"/>
<protein>
    <submittedName>
        <fullName evidence="2">Uncharacterized protein</fullName>
    </submittedName>
</protein>
<name>A0A9P8Y9Y0_9PEZI</name>
<feature type="signal peptide" evidence="1">
    <location>
        <begin position="1"/>
        <end position="26"/>
    </location>
</feature>
<evidence type="ECO:0000313" key="2">
    <source>
        <dbReference type="EMBL" id="KAH7033678.1"/>
    </source>
</evidence>
<keyword evidence="1" id="KW-0732">Signal</keyword>
<keyword evidence="3" id="KW-1185">Reference proteome</keyword>
<feature type="chain" id="PRO_5040489757" evidence="1">
    <location>
        <begin position="27"/>
        <end position="462"/>
    </location>
</feature>
<gene>
    <name evidence="2" type="ORF">B0I36DRAFT_362321</name>
</gene>
<dbReference type="AlphaFoldDB" id="A0A9P8Y9Y0"/>
<sequence>MRTNSRHPGIIAVCLAILNFSRPATAVTNTTTNSSLIIFPNSDRPDPDAWGSVPVPGFRLDRPYPDTLETNNDSASSDWQLNVAFQREPGRNREDASVRISLWVDPPALGQPGAVLDAETGTWSVPSNVSDTWNVRLISIASGGYLQLRAVDDPNDDVDGSCPESVLSPACIAQLRADLVAHPAVLDGGDASLRNISLPGESCEGYYGYRDQSLSTGDRFNSTRVIAQDLAGKNGEGTDNWDRYGSGTFPFIIIWGHSNTTEQGQRLPDDHVTFACVKVDSVAPGVQMPQMVSAGHSMARGGGAFTRAGIMAAANGHQGGLQALGRTELSSQEASTSKGRSLEAWGACKAVINKVLDGCTVVIDEGLDLTLFDIASVLVRHAGRRDLAVCLDLFCSSFDVHEKLWHCLGAALDGGEEFYEFSVDETAGSVTCPYHEGQRCIVISSGFKLAQYEPLSIVFRQL</sequence>
<accession>A0A9P8Y9Y0</accession>
<comment type="caution">
    <text evidence="2">The sequence shown here is derived from an EMBL/GenBank/DDBJ whole genome shotgun (WGS) entry which is preliminary data.</text>
</comment>